<proteinExistence type="predicted"/>
<dbReference type="AlphaFoldDB" id="A0A5E8CME6"/>
<evidence type="ECO:0000313" key="3">
    <source>
        <dbReference type="EMBL" id="VVU95170.1"/>
    </source>
</evidence>
<dbReference type="InterPro" id="IPR000330">
    <property type="entry name" value="SNF2_N"/>
</dbReference>
<dbReference type="SUPFAM" id="SSF52540">
    <property type="entry name" value="P-loop containing nucleoside triphosphate hydrolases"/>
    <property type="match status" value="2"/>
</dbReference>
<dbReference type="SMART" id="SM00487">
    <property type="entry name" value="DEXDc"/>
    <property type="match status" value="1"/>
</dbReference>
<dbReference type="InterPro" id="IPR027417">
    <property type="entry name" value="P-loop_NTPase"/>
</dbReference>
<dbReference type="GO" id="GO:0005524">
    <property type="term" value="F:ATP binding"/>
    <property type="evidence" value="ECO:0007669"/>
    <property type="project" value="InterPro"/>
</dbReference>
<dbReference type="InterPro" id="IPR014001">
    <property type="entry name" value="Helicase_ATP-bd"/>
</dbReference>
<feature type="domain" description="Helicase ATP-binding" evidence="2">
    <location>
        <begin position="80"/>
        <end position="287"/>
    </location>
</feature>
<protein>
    <recommendedName>
        <fullName evidence="2">Helicase ATP-binding domain-containing protein</fullName>
    </recommendedName>
</protein>
<dbReference type="Gene3D" id="3.40.50.300">
    <property type="entry name" value="P-loop containing nucleotide triphosphate hydrolases"/>
    <property type="match status" value="2"/>
</dbReference>
<dbReference type="InterPro" id="IPR001650">
    <property type="entry name" value="Helicase_C-like"/>
</dbReference>
<dbReference type="Pfam" id="PF00176">
    <property type="entry name" value="SNF2-rel_dom"/>
    <property type="match status" value="1"/>
</dbReference>
<name>A0A5E8CME6_9ZZZZ</name>
<accession>A0A5E8CME6</accession>
<feature type="region of interest" description="Disordered" evidence="1">
    <location>
        <begin position="902"/>
        <end position="927"/>
    </location>
</feature>
<organism evidence="3">
    <name type="scientific">seawater metagenome</name>
    <dbReference type="NCBI Taxonomy" id="1561972"/>
    <lineage>
        <taxon>unclassified sequences</taxon>
        <taxon>metagenomes</taxon>
        <taxon>ecological metagenomes</taxon>
    </lineage>
</organism>
<evidence type="ECO:0000259" key="2">
    <source>
        <dbReference type="PROSITE" id="PS51192"/>
    </source>
</evidence>
<evidence type="ECO:0000256" key="1">
    <source>
        <dbReference type="SAM" id="MobiDB-lite"/>
    </source>
</evidence>
<gene>
    <name evidence="3" type="ORF">CPAV1605_895</name>
</gene>
<dbReference type="PROSITE" id="PS51192">
    <property type="entry name" value="HELICASE_ATP_BIND_1"/>
    <property type="match status" value="1"/>
</dbReference>
<dbReference type="Pfam" id="PF00271">
    <property type="entry name" value="Helicase_C"/>
    <property type="match status" value="1"/>
</dbReference>
<sequence>MSKDISKKELEKLINKEYSYPNPEHDDFQSKIFKKREFYYHKIPPRQRLKTYEDIKEYRDLICSGDFQLREQQTILANFIAPNTPYKGVLVFHGTGTGKTCSAIAIGEQFKDMVKKYNTKIHILSFGPNNKETFKNELLVCTGETYLKNKENLSLLNEAEITREKKIAVHQALQYYKIMSYKTFYKKVLGEKIVEKKLVGDNKIKSSYRKTEEGAYEREIVVDRIHNLNNTVLIVDEAHNLTGNEYGEALKKIIKESENLRIVLLTATPMKNLGDDIVELLNFIRPKDSKIQRDKIFTSDKNHNMKFKEGGIEYLKKMANGYVSFFRGSIPYTFAKRVDKGVIPKDMLFTPVILCYMKEFQLDTYEDTITKYDDTLDRKSSAVANFVFPGLSSDKKSIVGYYSADGINLVKSQLKTNKALLLNKINKKFFNSSIKGTDENNILYESEDKILTGYILKKPYLKFFSIKFYKCLKRLEKLVLGKKGPGIAFIYSNLVKVGIDMFQEILIQNGYLEYEEDKNNYDIKENTIDYRTGMTLADYKKSKERKELFMPAVFMTVTGKTDDNVEIIPEVKQKIIREVFNNVENKDGRYIKFILGSKVMNESVTLENIREVHILDVHYNLGKVDQVIGRAIRQCKHQNIITDEYRFPKVNIYRYVVALKNKLSTEEELYLKAEKKYILIKQVERALKQVALDCPLLQSGNVFQEEVEKYKSCVEPTLENKKKGKLLCPAICDFMDCEYKCEDKNLKQFIEKYNKLYKKLEKKDLDYNTFNDDLASHEIETVKEYIKDMYRFKHVYTLPQILEGVKSNYSDEKKELFDDYFVYKALDELVPKTENEFNNFKDTIYDKFSIPGYLIHRDKYYIFQPFDQNEDVPMYYREIFNKNLMNDLTMINYMKSTFSQEDIKKGKKKTEQQLLEEDENDTKTTSKKKLNDKVEKYDFETNKEYYHNRDENEIVGIIDKNYNRHSENDSDLFKIRGKRSKILIKKRGTGIPTLKGAVCSTSKDKDYLINLLKKMPNVTKEEIKLIKDETRINICEMLKIKLLFLEKYSIGKEKITYVIIPSNHPKFDSPYNLEDRIEILSNNINKLLKKNAKIDIKKEGNGIFLDKRDKKYIKYNISLKNSKDVASNKKKLEELGGKLNKGGKWDFTIE</sequence>
<reference evidence="3" key="1">
    <citation type="submission" date="2019-09" db="EMBL/GenBank/DDBJ databases">
        <authorList>
            <person name="Needham M D."/>
        </authorList>
    </citation>
    <scope>NUCLEOTIDE SEQUENCE</scope>
</reference>
<dbReference type="EMBL" id="CABVLZ010000004">
    <property type="protein sequence ID" value="VVU95170.1"/>
    <property type="molecule type" value="Genomic_DNA"/>
</dbReference>